<name>A0ABU2NG90_9PSEU</name>
<comment type="caution">
    <text evidence="1">The sequence shown here is derived from an EMBL/GenBank/DDBJ whole genome shotgun (WGS) entry which is preliminary data.</text>
</comment>
<accession>A0ABU2NG90</accession>
<organism evidence="1 2">
    <name type="scientific">Pseudonocardia charpentierae</name>
    <dbReference type="NCBI Taxonomy" id="3075545"/>
    <lineage>
        <taxon>Bacteria</taxon>
        <taxon>Bacillati</taxon>
        <taxon>Actinomycetota</taxon>
        <taxon>Actinomycetes</taxon>
        <taxon>Pseudonocardiales</taxon>
        <taxon>Pseudonocardiaceae</taxon>
        <taxon>Pseudonocardia</taxon>
    </lineage>
</organism>
<evidence type="ECO:0000313" key="1">
    <source>
        <dbReference type="EMBL" id="MDT0352894.1"/>
    </source>
</evidence>
<proteinExistence type="predicted"/>
<dbReference type="RefSeq" id="WP_311559394.1">
    <property type="nucleotide sequence ID" value="NZ_JAVREJ010000022.1"/>
</dbReference>
<keyword evidence="2" id="KW-1185">Reference proteome</keyword>
<dbReference type="Proteomes" id="UP001183202">
    <property type="component" value="Unassembled WGS sequence"/>
</dbReference>
<gene>
    <name evidence="1" type="ORF">RM445_25565</name>
</gene>
<evidence type="ECO:0000313" key="2">
    <source>
        <dbReference type="Proteomes" id="UP001183202"/>
    </source>
</evidence>
<sequence length="77" mass="8500">MTISERVFELASKVRQQKAGIETEEATKNAFVMPFISLVLGYDVFNPAEVIPEFTADVGVKRGEKIDYALVHGGSPR</sequence>
<dbReference type="EMBL" id="JAVREJ010000022">
    <property type="protein sequence ID" value="MDT0352894.1"/>
    <property type="molecule type" value="Genomic_DNA"/>
</dbReference>
<protein>
    <submittedName>
        <fullName evidence="1">Uncharacterized protein</fullName>
    </submittedName>
</protein>
<reference evidence="2" key="1">
    <citation type="submission" date="2023-07" db="EMBL/GenBank/DDBJ databases">
        <title>30 novel species of actinomycetes from the DSMZ collection.</title>
        <authorList>
            <person name="Nouioui I."/>
        </authorList>
    </citation>
    <scope>NUCLEOTIDE SEQUENCE [LARGE SCALE GENOMIC DNA]</scope>
    <source>
        <strain evidence="2">DSM 45834</strain>
    </source>
</reference>